<evidence type="ECO:0000259" key="8">
    <source>
        <dbReference type="PROSITE" id="PS50235"/>
    </source>
</evidence>
<dbReference type="SUPFAM" id="SSF54001">
    <property type="entry name" value="Cysteine proteinases"/>
    <property type="match status" value="1"/>
</dbReference>
<dbReference type="InterPro" id="IPR038765">
    <property type="entry name" value="Papain-like_cys_pep_sf"/>
</dbReference>
<feature type="compositionally biased region" description="Low complexity" evidence="7">
    <location>
        <begin position="300"/>
        <end position="322"/>
    </location>
</feature>
<protein>
    <recommendedName>
        <fullName evidence="6">Ubiquitin carboxyl-terminal hydrolase</fullName>
        <ecNumber evidence="6">3.4.19.12</ecNumber>
    </recommendedName>
</protein>
<dbReference type="EMBL" id="JACAZE010000010">
    <property type="protein sequence ID" value="KAF7305663.1"/>
    <property type="molecule type" value="Genomic_DNA"/>
</dbReference>
<dbReference type="Gene3D" id="3.90.70.10">
    <property type="entry name" value="Cysteine proteinases"/>
    <property type="match status" value="1"/>
</dbReference>
<evidence type="ECO:0000256" key="6">
    <source>
        <dbReference type="RuleBase" id="RU366025"/>
    </source>
</evidence>
<feature type="region of interest" description="Disordered" evidence="7">
    <location>
        <begin position="300"/>
        <end position="336"/>
    </location>
</feature>
<proteinExistence type="inferred from homology"/>
<name>A0A8H6SUS8_MYCCL</name>
<accession>A0A8H6SUS8</accession>
<dbReference type="GO" id="GO:0004843">
    <property type="term" value="F:cysteine-type deubiquitinase activity"/>
    <property type="evidence" value="ECO:0007669"/>
    <property type="project" value="UniProtKB-UniRule"/>
</dbReference>
<keyword evidence="4 6" id="KW-0378">Hydrolase</keyword>
<dbReference type="GO" id="GO:0005634">
    <property type="term" value="C:nucleus"/>
    <property type="evidence" value="ECO:0007669"/>
    <property type="project" value="TreeGrafter"/>
</dbReference>
<dbReference type="PROSITE" id="PS00973">
    <property type="entry name" value="USP_2"/>
    <property type="match status" value="1"/>
</dbReference>
<dbReference type="InterPro" id="IPR001394">
    <property type="entry name" value="Peptidase_C19_UCH"/>
</dbReference>
<feature type="compositionally biased region" description="Low complexity" evidence="7">
    <location>
        <begin position="121"/>
        <end position="149"/>
    </location>
</feature>
<dbReference type="GO" id="GO:0006508">
    <property type="term" value="P:proteolysis"/>
    <property type="evidence" value="ECO:0007669"/>
    <property type="project" value="UniProtKB-KW"/>
</dbReference>
<feature type="compositionally biased region" description="Low complexity" evidence="7">
    <location>
        <begin position="250"/>
        <end position="259"/>
    </location>
</feature>
<dbReference type="GO" id="GO:0016579">
    <property type="term" value="P:protein deubiquitination"/>
    <property type="evidence" value="ECO:0007669"/>
    <property type="project" value="InterPro"/>
</dbReference>
<dbReference type="InterPro" id="IPR050164">
    <property type="entry name" value="Peptidase_C19"/>
</dbReference>
<dbReference type="InterPro" id="IPR028889">
    <property type="entry name" value="USP"/>
</dbReference>
<comment type="caution">
    <text evidence="9">The sequence shown here is derived from an EMBL/GenBank/DDBJ whole genome shotgun (WGS) entry which is preliminary data.</text>
</comment>
<keyword evidence="2 6" id="KW-0645">Protease</keyword>
<feature type="region of interest" description="Disordered" evidence="7">
    <location>
        <begin position="190"/>
        <end position="221"/>
    </location>
</feature>
<dbReference type="GO" id="GO:0005829">
    <property type="term" value="C:cytosol"/>
    <property type="evidence" value="ECO:0007669"/>
    <property type="project" value="TreeGrafter"/>
</dbReference>
<dbReference type="PROSITE" id="PS50235">
    <property type="entry name" value="USP_3"/>
    <property type="match status" value="1"/>
</dbReference>
<evidence type="ECO:0000256" key="7">
    <source>
        <dbReference type="SAM" id="MobiDB-lite"/>
    </source>
</evidence>
<evidence type="ECO:0000256" key="4">
    <source>
        <dbReference type="ARBA" id="ARBA00022801"/>
    </source>
</evidence>
<keyword evidence="5 6" id="KW-0788">Thiol protease</keyword>
<evidence type="ECO:0000256" key="3">
    <source>
        <dbReference type="ARBA" id="ARBA00022786"/>
    </source>
</evidence>
<feature type="compositionally biased region" description="Polar residues" evidence="7">
    <location>
        <begin position="272"/>
        <end position="282"/>
    </location>
</feature>
<feature type="region of interest" description="Disordered" evidence="7">
    <location>
        <begin position="1"/>
        <end position="64"/>
    </location>
</feature>
<feature type="region of interest" description="Disordered" evidence="7">
    <location>
        <begin position="438"/>
        <end position="473"/>
    </location>
</feature>
<evidence type="ECO:0000256" key="1">
    <source>
        <dbReference type="ARBA" id="ARBA00000707"/>
    </source>
</evidence>
<dbReference type="InterPro" id="IPR018200">
    <property type="entry name" value="USP_CS"/>
</dbReference>
<feature type="region of interest" description="Disordered" evidence="7">
    <location>
        <begin position="250"/>
        <end position="284"/>
    </location>
</feature>
<feature type="domain" description="USP" evidence="8">
    <location>
        <begin position="344"/>
        <end position="876"/>
    </location>
</feature>
<feature type="region of interest" description="Disordered" evidence="7">
    <location>
        <begin position="525"/>
        <end position="571"/>
    </location>
</feature>
<dbReference type="PROSITE" id="PS00972">
    <property type="entry name" value="USP_1"/>
    <property type="match status" value="1"/>
</dbReference>
<dbReference type="EC" id="3.4.19.12" evidence="6"/>
<dbReference type="PANTHER" id="PTHR24006">
    <property type="entry name" value="UBIQUITIN CARBOXYL-TERMINAL HYDROLASE"/>
    <property type="match status" value="1"/>
</dbReference>
<dbReference type="PANTHER" id="PTHR24006:SF687">
    <property type="entry name" value="UBIQUITIN CARBOXYL-TERMINAL HYDROLASE 10"/>
    <property type="match status" value="1"/>
</dbReference>
<comment type="catalytic activity">
    <reaction evidence="1 6">
        <text>Thiol-dependent hydrolysis of ester, thioester, amide, peptide and isopeptide bonds formed by the C-terminal Gly of ubiquitin (a 76-residue protein attached to proteins as an intracellular targeting signal).</text>
        <dbReference type="EC" id="3.4.19.12"/>
    </reaction>
</comment>
<evidence type="ECO:0000313" key="10">
    <source>
        <dbReference type="Proteomes" id="UP000613580"/>
    </source>
</evidence>
<feature type="compositionally biased region" description="Acidic residues" evidence="7">
    <location>
        <begin position="541"/>
        <end position="553"/>
    </location>
</feature>
<organism evidence="9 10">
    <name type="scientific">Mycena chlorophos</name>
    <name type="common">Agaric fungus</name>
    <name type="synonym">Agaricus chlorophos</name>
    <dbReference type="NCBI Taxonomy" id="658473"/>
    <lineage>
        <taxon>Eukaryota</taxon>
        <taxon>Fungi</taxon>
        <taxon>Dikarya</taxon>
        <taxon>Basidiomycota</taxon>
        <taxon>Agaricomycotina</taxon>
        <taxon>Agaricomycetes</taxon>
        <taxon>Agaricomycetidae</taxon>
        <taxon>Agaricales</taxon>
        <taxon>Marasmiineae</taxon>
        <taxon>Mycenaceae</taxon>
        <taxon>Mycena</taxon>
    </lineage>
</organism>
<dbReference type="Pfam" id="PF00443">
    <property type="entry name" value="UCH"/>
    <property type="match status" value="1"/>
</dbReference>
<evidence type="ECO:0000313" key="9">
    <source>
        <dbReference type="EMBL" id="KAF7305663.1"/>
    </source>
</evidence>
<feature type="compositionally biased region" description="Polar residues" evidence="7">
    <location>
        <begin position="204"/>
        <end position="221"/>
    </location>
</feature>
<sequence length="877" mass="89385">MQPEQVEASNAEPEAQPEPEPTSPSTTHAQPTPLFPAILMSRRHRRPTNPSRAPGVMISPLARPPPELLEQVGFWDEESEEEADAEPPAVVVADEVVALVEKEPQRVQTPPAQPPAVPIVLSLSTSPPLSTTDDWDVAPPSGSSAPGSAIASPIMSPARIATPTTVAATATATATLSPSLAPVAIPAVPSPAPAPPAQKKSWASLFSGSAPGQGQGQKLPTSSVVGISVPAESALAASSASAATSTSTAASAAGTGTSTPNNEAAGVATPPAGTNTSTTNDANALPPATKAALLALLSGEPSSTPASASSSTTTAGPTSPTALKTTFRPPPPQPALPSHRIIPRGLINTGNMCFANAVLQVLLCTRAFAGLFDRLGALVGPFGMDEEEAFPVMGGGVSANGPGSAKEKEKAKGVLAPAPLVRATAAFLKEFQVARPAASGTPAKQNGVGRGAGGGTAKGKGRADLSAEEEQEDGEAFIPTMVYDAIKGKKRFDGMRGGHQEDAEEFLGFFLDTLEEELVAVASALRDPSSSSSPGKPVVEEKEEKEEPVEDGWLEVGPAGGGRKSQRGVVTRTIESTDSPITRIFGGKFRSTLRAPGQRDSVIVEDWRALRLDIQRDGIRTVEDALGIISHASTIQITPTASAGAAAPAPIDASQQVLIEALPPVLVLHLKRFCYDIEVGGVVKVGKQIAFGPELEVPLEVMSAGLRKTVAAAKRPASKPGGGARYKLFGVIYHHGLSASGGHYTLDVLHPGRAPAASASVAQATATTTAGGGGATSSYAGAAAAATGPPINEGSWVRIDDELVSDVRPVDVFSFGSASGSGTAGVGAWPTVGANGKPNTGAGGRKGPGEVLPPPLPVMEESDNARCAYLLFYRRVG</sequence>
<dbReference type="CDD" id="cd02257">
    <property type="entry name" value="Peptidase_C19"/>
    <property type="match status" value="1"/>
</dbReference>
<dbReference type="Proteomes" id="UP000613580">
    <property type="component" value="Unassembled WGS sequence"/>
</dbReference>
<evidence type="ECO:0000256" key="5">
    <source>
        <dbReference type="ARBA" id="ARBA00022807"/>
    </source>
</evidence>
<evidence type="ECO:0000256" key="2">
    <source>
        <dbReference type="ARBA" id="ARBA00022670"/>
    </source>
</evidence>
<dbReference type="AlphaFoldDB" id="A0A8H6SUS8"/>
<feature type="compositionally biased region" description="Low complexity" evidence="7">
    <location>
        <begin position="528"/>
        <end position="537"/>
    </location>
</feature>
<dbReference type="OrthoDB" id="429671at2759"/>
<feature type="region of interest" description="Disordered" evidence="7">
    <location>
        <begin position="103"/>
        <end position="149"/>
    </location>
</feature>
<keyword evidence="10" id="KW-1185">Reference proteome</keyword>
<reference evidence="9" key="1">
    <citation type="submission" date="2020-05" db="EMBL/GenBank/DDBJ databases">
        <title>Mycena genomes resolve the evolution of fungal bioluminescence.</title>
        <authorList>
            <person name="Tsai I.J."/>
        </authorList>
    </citation>
    <scope>NUCLEOTIDE SEQUENCE</scope>
    <source>
        <strain evidence="9">110903Hualien_Pintung</strain>
    </source>
</reference>
<gene>
    <name evidence="9" type="ORF">HMN09_00820000</name>
</gene>
<feature type="region of interest" description="Disordered" evidence="7">
    <location>
        <begin position="829"/>
        <end position="857"/>
    </location>
</feature>
<comment type="similarity">
    <text evidence="6">Belongs to the peptidase C19 family.</text>
</comment>
<feature type="compositionally biased region" description="Gly residues" evidence="7">
    <location>
        <begin position="448"/>
        <end position="458"/>
    </location>
</feature>
<keyword evidence="3 6" id="KW-0833">Ubl conjugation pathway</keyword>